<evidence type="ECO:0000313" key="1">
    <source>
        <dbReference type="EMBL" id="SIQ08665.1"/>
    </source>
</evidence>
<dbReference type="eggNOG" id="COG0695">
    <property type="taxonomic scope" value="Bacteria"/>
</dbReference>
<dbReference type="InterPro" id="IPR008554">
    <property type="entry name" value="Glutaredoxin-like"/>
</dbReference>
<sequence>MWKLDLMTTEGCHLCDDAIAILQGNLQPGEVEVDLVDIVYDEDLLARYAEQIPVLVNRDTGEELAWPFDGQALRQFLVSAPTG</sequence>
<organism evidence="1 2">
    <name type="scientific">Marinobacterium stanieri</name>
    <dbReference type="NCBI Taxonomy" id="49186"/>
    <lineage>
        <taxon>Bacteria</taxon>
        <taxon>Pseudomonadati</taxon>
        <taxon>Pseudomonadota</taxon>
        <taxon>Gammaproteobacteria</taxon>
        <taxon>Oceanospirillales</taxon>
        <taxon>Oceanospirillaceae</taxon>
        <taxon>Marinobacterium</taxon>
    </lineage>
</organism>
<name>A0A1N6PWL2_9GAMM</name>
<dbReference type="SUPFAM" id="SSF52833">
    <property type="entry name" value="Thioredoxin-like"/>
    <property type="match status" value="1"/>
</dbReference>
<dbReference type="STRING" id="49186.SAMN05421647_10280"/>
<dbReference type="RefSeq" id="WP_029511234.1">
    <property type="nucleotide sequence ID" value="NZ_FTMN01000002.1"/>
</dbReference>
<dbReference type="InterPro" id="IPR036249">
    <property type="entry name" value="Thioredoxin-like_sf"/>
</dbReference>
<dbReference type="Gene3D" id="3.40.30.10">
    <property type="entry name" value="Glutaredoxin"/>
    <property type="match status" value="1"/>
</dbReference>
<dbReference type="AlphaFoldDB" id="A0A1N6PWL2"/>
<reference evidence="1 2" key="1">
    <citation type="submission" date="2017-01" db="EMBL/GenBank/DDBJ databases">
        <authorList>
            <person name="Mah S.A."/>
            <person name="Swanson W.J."/>
            <person name="Moy G.W."/>
            <person name="Vacquier V.D."/>
        </authorList>
    </citation>
    <scope>NUCLEOTIDE SEQUENCE [LARGE SCALE GENOMIC DNA]</scope>
    <source>
        <strain evidence="1 2">DSM 7027</strain>
    </source>
</reference>
<evidence type="ECO:0000313" key="2">
    <source>
        <dbReference type="Proteomes" id="UP000186895"/>
    </source>
</evidence>
<dbReference type="Pfam" id="PF05768">
    <property type="entry name" value="Glrx-like"/>
    <property type="match status" value="1"/>
</dbReference>
<keyword evidence="2" id="KW-1185">Reference proteome</keyword>
<proteinExistence type="predicted"/>
<accession>A0A1N6PWL2</accession>
<dbReference type="EMBL" id="FTMN01000002">
    <property type="protein sequence ID" value="SIQ08665.1"/>
    <property type="molecule type" value="Genomic_DNA"/>
</dbReference>
<gene>
    <name evidence="1" type="ORF">SAMN05421647_10280</name>
</gene>
<dbReference type="Proteomes" id="UP000186895">
    <property type="component" value="Unassembled WGS sequence"/>
</dbReference>
<protein>
    <submittedName>
        <fullName evidence="1">Glutaredoxin-like domain</fullName>
    </submittedName>
</protein>